<evidence type="ECO:0000256" key="2">
    <source>
        <dbReference type="ARBA" id="ARBA00001947"/>
    </source>
</evidence>
<evidence type="ECO:0000313" key="26">
    <source>
        <dbReference type="RefSeq" id="XP_025781172.1"/>
    </source>
</evidence>
<keyword evidence="18" id="KW-1015">Disulfide bond</keyword>
<evidence type="ECO:0000256" key="11">
    <source>
        <dbReference type="ARBA" id="ARBA00022723"/>
    </source>
</evidence>
<dbReference type="Pfam" id="PF05649">
    <property type="entry name" value="Peptidase_M13_N"/>
    <property type="match status" value="1"/>
</dbReference>
<evidence type="ECO:0000256" key="10">
    <source>
        <dbReference type="ARBA" id="ARBA00022692"/>
    </source>
</evidence>
<dbReference type="InterPro" id="IPR008753">
    <property type="entry name" value="Peptidase_M13_N"/>
</dbReference>
<dbReference type="SUPFAM" id="SSF55486">
    <property type="entry name" value="Metalloproteases ('zincins'), catalytic domain"/>
    <property type="match status" value="2"/>
</dbReference>
<evidence type="ECO:0000256" key="16">
    <source>
        <dbReference type="ARBA" id="ARBA00023049"/>
    </source>
</evidence>
<name>A0A6P6HZF9_PUMCO</name>
<feature type="domain" description="Peptidase M13 N-terminal" evidence="24">
    <location>
        <begin position="390"/>
        <end position="731"/>
    </location>
</feature>
<dbReference type="CDD" id="cd08662">
    <property type="entry name" value="M13"/>
    <property type="match status" value="1"/>
</dbReference>
<keyword evidence="12" id="KW-0378">Hydrolase</keyword>
<keyword evidence="13" id="KW-0862">Zinc</keyword>
<dbReference type="RefSeq" id="XP_025781172.1">
    <property type="nucleotide sequence ID" value="XM_025925387.1"/>
</dbReference>
<evidence type="ECO:0000256" key="19">
    <source>
        <dbReference type="ARBA" id="ARBA00023180"/>
    </source>
</evidence>
<evidence type="ECO:0000256" key="20">
    <source>
        <dbReference type="ARBA" id="ARBA00047067"/>
    </source>
</evidence>
<dbReference type="CTD" id="1889"/>
<comment type="function">
    <text evidence="3">Converts big endothelin-1 to endothelin-1.</text>
</comment>
<dbReference type="AlphaFoldDB" id="A0A6P6HZF9"/>
<keyword evidence="8" id="KW-1003">Cell membrane</keyword>
<dbReference type="GO" id="GO:0016486">
    <property type="term" value="P:peptide hormone processing"/>
    <property type="evidence" value="ECO:0007669"/>
    <property type="project" value="TreeGrafter"/>
</dbReference>
<evidence type="ECO:0000256" key="4">
    <source>
        <dbReference type="ARBA" id="ARBA00004401"/>
    </source>
</evidence>
<dbReference type="Gene3D" id="1.10.1380.10">
    <property type="entry name" value="Neutral endopeptidase , domain2"/>
    <property type="match status" value="1"/>
</dbReference>
<evidence type="ECO:0000256" key="22">
    <source>
        <dbReference type="SAM" id="Phobius"/>
    </source>
</evidence>
<dbReference type="InterPro" id="IPR018497">
    <property type="entry name" value="Peptidase_M13_C"/>
</dbReference>
<evidence type="ECO:0000256" key="18">
    <source>
        <dbReference type="ARBA" id="ARBA00023157"/>
    </source>
</evidence>
<dbReference type="GO" id="GO:0005886">
    <property type="term" value="C:plasma membrane"/>
    <property type="evidence" value="ECO:0007669"/>
    <property type="project" value="UniProtKB-SubCell"/>
</dbReference>
<evidence type="ECO:0000256" key="5">
    <source>
        <dbReference type="ARBA" id="ARBA00007357"/>
    </source>
</evidence>
<keyword evidence="25" id="KW-1185">Reference proteome</keyword>
<keyword evidence="10 22" id="KW-0812">Transmembrane</keyword>
<dbReference type="PROSITE" id="PS51885">
    <property type="entry name" value="NEPRILYSIN"/>
    <property type="match status" value="1"/>
</dbReference>
<accession>A0A6P6HZF9</accession>
<keyword evidence="9" id="KW-0645">Protease</keyword>
<evidence type="ECO:0000256" key="15">
    <source>
        <dbReference type="ARBA" id="ARBA00022989"/>
    </source>
</evidence>
<evidence type="ECO:0000256" key="1">
    <source>
        <dbReference type="ARBA" id="ARBA00001742"/>
    </source>
</evidence>
<dbReference type="Gene3D" id="3.40.390.10">
    <property type="entry name" value="Collagenase (Catalytic Domain)"/>
    <property type="match status" value="1"/>
</dbReference>
<comment type="subcellular location">
    <subcellularLocation>
        <location evidence="4">Cell membrane</location>
        <topology evidence="4">Single-pass type II membrane protein</topology>
    </subcellularLocation>
</comment>
<evidence type="ECO:0000256" key="3">
    <source>
        <dbReference type="ARBA" id="ARBA00002145"/>
    </source>
</evidence>
<reference evidence="26" key="1">
    <citation type="submission" date="2025-08" db="UniProtKB">
        <authorList>
            <consortium name="RefSeq"/>
        </authorList>
    </citation>
    <scope>IDENTIFICATION</scope>
    <source>
        <tissue evidence="26">Blood</tissue>
    </source>
</reference>
<evidence type="ECO:0000256" key="12">
    <source>
        <dbReference type="ARBA" id="ARBA00022801"/>
    </source>
</evidence>
<evidence type="ECO:0000256" key="8">
    <source>
        <dbReference type="ARBA" id="ARBA00022475"/>
    </source>
</evidence>
<dbReference type="PANTHER" id="PTHR11733">
    <property type="entry name" value="ZINC METALLOPROTEASE FAMILY M13 NEPRILYSIN-RELATED"/>
    <property type="match status" value="1"/>
</dbReference>
<feature type="domain" description="Peptidase M13 C-terminal" evidence="23">
    <location>
        <begin position="850"/>
        <end position="937"/>
    </location>
</feature>
<protein>
    <recommendedName>
        <fullName evidence="7">Endothelin-converting enzyme 1</fullName>
        <ecNumber evidence="6">3.4.24.71</ecNumber>
    </recommendedName>
</protein>
<dbReference type="GO" id="GO:0046872">
    <property type="term" value="F:metal ion binding"/>
    <property type="evidence" value="ECO:0007669"/>
    <property type="project" value="UniProtKB-KW"/>
</dbReference>
<dbReference type="PANTHER" id="PTHR11733:SF130">
    <property type="entry name" value="ENDOTHELIN-CONVERTING ENZYME 1"/>
    <property type="match status" value="1"/>
</dbReference>
<evidence type="ECO:0000256" key="14">
    <source>
        <dbReference type="ARBA" id="ARBA00022968"/>
    </source>
</evidence>
<gene>
    <name evidence="26" type="primary">ECE1</name>
</gene>
<feature type="compositionally biased region" description="Polar residues" evidence="21">
    <location>
        <begin position="385"/>
        <end position="394"/>
    </location>
</feature>
<keyword evidence="19" id="KW-0325">Glycoprotein</keyword>
<dbReference type="GO" id="GO:0004222">
    <property type="term" value="F:metalloendopeptidase activity"/>
    <property type="evidence" value="ECO:0007669"/>
    <property type="project" value="UniProtKB-EC"/>
</dbReference>
<comment type="cofactor">
    <cofactor evidence="2">
        <name>Zn(2+)</name>
        <dbReference type="ChEBI" id="CHEBI:29105"/>
    </cofactor>
</comment>
<dbReference type="KEGG" id="pcoo:112862139"/>
<comment type="subunit">
    <text evidence="20">Homodimer; disulfide-linked. Interacts with PPP1R16B. Interacts with TSPAN8; this interaction recruits the endothelin converting enzyme ECE1 to tetraspanin-enriched microdomains and positively modulates its enzymatic activity.</text>
</comment>
<evidence type="ECO:0000256" key="21">
    <source>
        <dbReference type="SAM" id="MobiDB-lite"/>
    </source>
</evidence>
<evidence type="ECO:0000256" key="17">
    <source>
        <dbReference type="ARBA" id="ARBA00023136"/>
    </source>
</evidence>
<keyword evidence="16" id="KW-0482">Metalloprotease</keyword>
<dbReference type="InterPro" id="IPR024079">
    <property type="entry name" value="MetalloPept_cat_dom_sf"/>
</dbReference>
<keyword evidence="17 22" id="KW-0472">Membrane</keyword>
<feature type="region of interest" description="Disordered" evidence="21">
    <location>
        <begin position="375"/>
        <end position="394"/>
    </location>
</feature>
<evidence type="ECO:0000256" key="9">
    <source>
        <dbReference type="ARBA" id="ARBA00022670"/>
    </source>
</evidence>
<keyword evidence="11" id="KW-0479">Metal-binding</keyword>
<evidence type="ECO:0000256" key="13">
    <source>
        <dbReference type="ARBA" id="ARBA00022833"/>
    </source>
</evidence>
<sequence>MEALRESVLHLALQMSTYKRATLDEEDLVDSLSEGEVYPNGLQVNFRSPRSGQRCWAARTQMEKRLVVLVALLAAGLVACLAALGIQYQTNKKTGSETLRDFAEDTLLVLDGDGLQPWGAVSTERRRRRQAERPSNFPVSACLAQSLAPSKCSPKQHHLLGVLSERQPRPLPDKPCDHREATGLLVCKLLSSFVASSHAYWKLCGQAVSNTLSICSSVPVFHVLRTGVGVQGFSRLAGLLRCCQPGGKESAFQVIDAPRERMKERRGERVLRVVPVGSMNQREAGGAMEELDLLPELLPQPVSLWEYRGCECRFLVRPVPLALPATPASFPARASLHQALTSSPSRRPEMASFLIRQTLGSVLPANTAGGYSVPSSEFRRGNGQVGQTKNSTASVSEAERKAQVYYRACMNETRIEELKAKPLMELIEKLGGWNITGPWDKDNFQDTLQVVTSHYRTSPFFSVYVSADSKNSNSNVIQVDQSGLGLPSRDYYLNKTENEKVLTGYLNYMVQLGKLLGGGDEATIRPQMQQILDFETALANITIPQEKRRDEELIYHKVTAAELQALAPAINWLPFLNTIFYPVEINESEPVVVYDKEYLGQVSTLINNTDKCLLNNYMIWNLVQKTSSFLDQRFQDADEKFMEVMYGTKKTCLPRWKFCVSDTENNLGFALGPMFVKATFAEDSKSIASEIILEIKKAFEESLNTLKWMDEDTRRSAKEKADAIYNMIGYPNFIMDPKELDKVFNDYTAVPDLYFENAMRFFNFSWRVTADQLRKAPNRDQCRDQGPRKCAQPGAGTGPALGCIVEIQLKQLNKQVREEAGAGRRHLRAVGVSVVSKPRVERRSPSGWAYQNWVEKNGAEQTLPTLGLTNNQLFFLGFAQVWCSVRTPESSHEGLITDPHSPSRFRVIGSVSNSKEFSEHFHCPPGSPMNPHHKCEVW</sequence>
<evidence type="ECO:0000259" key="24">
    <source>
        <dbReference type="Pfam" id="PF05649"/>
    </source>
</evidence>
<dbReference type="GeneID" id="112862139"/>
<evidence type="ECO:0000259" key="23">
    <source>
        <dbReference type="Pfam" id="PF01431"/>
    </source>
</evidence>
<dbReference type="InterPro" id="IPR000718">
    <property type="entry name" value="Peptidase_M13"/>
</dbReference>
<dbReference type="EC" id="3.4.24.71" evidence="6"/>
<keyword evidence="14" id="KW-0735">Signal-anchor</keyword>
<evidence type="ECO:0000256" key="7">
    <source>
        <dbReference type="ARBA" id="ARBA00018448"/>
    </source>
</evidence>
<evidence type="ECO:0000313" key="25">
    <source>
        <dbReference type="Proteomes" id="UP000515131"/>
    </source>
</evidence>
<comment type="similarity">
    <text evidence="5">Belongs to the peptidase M13 family.</text>
</comment>
<dbReference type="InterPro" id="IPR042089">
    <property type="entry name" value="Peptidase_M13_dom_2"/>
</dbReference>
<organism evidence="25 26">
    <name type="scientific">Puma concolor</name>
    <name type="common">Mountain lion</name>
    <name type="synonym">Felis concolor</name>
    <dbReference type="NCBI Taxonomy" id="9696"/>
    <lineage>
        <taxon>Eukaryota</taxon>
        <taxon>Metazoa</taxon>
        <taxon>Chordata</taxon>
        <taxon>Craniata</taxon>
        <taxon>Vertebrata</taxon>
        <taxon>Euteleostomi</taxon>
        <taxon>Mammalia</taxon>
        <taxon>Eutheria</taxon>
        <taxon>Laurasiatheria</taxon>
        <taxon>Carnivora</taxon>
        <taxon>Feliformia</taxon>
        <taxon>Felidae</taxon>
        <taxon>Felinae</taxon>
        <taxon>Puma</taxon>
    </lineage>
</organism>
<dbReference type="Pfam" id="PF01431">
    <property type="entry name" value="Peptidase_M13"/>
    <property type="match status" value="1"/>
</dbReference>
<proteinExistence type="inferred from homology"/>
<dbReference type="Proteomes" id="UP000515131">
    <property type="component" value="Unplaced"/>
</dbReference>
<keyword evidence="15 22" id="KW-1133">Transmembrane helix</keyword>
<comment type="catalytic activity">
    <reaction evidence="1">
        <text>Hydrolysis of the 21-Trp-|-Val-22 bond in big endothelin to form endothelin 1.</text>
        <dbReference type="EC" id="3.4.24.71"/>
    </reaction>
</comment>
<feature type="transmembrane region" description="Helical" evidence="22">
    <location>
        <begin position="66"/>
        <end position="86"/>
    </location>
</feature>
<evidence type="ECO:0000256" key="6">
    <source>
        <dbReference type="ARBA" id="ARBA00012316"/>
    </source>
</evidence>